<dbReference type="RefSeq" id="WP_269559632.1">
    <property type="nucleotide sequence ID" value="NZ_CP114767.1"/>
</dbReference>
<feature type="transmembrane region" description="Helical" evidence="1">
    <location>
        <begin position="270"/>
        <end position="289"/>
    </location>
</feature>
<feature type="domain" description="DUF2157" evidence="2">
    <location>
        <begin position="9"/>
        <end position="155"/>
    </location>
</feature>
<proteinExistence type="predicted"/>
<feature type="transmembrane region" description="Helical" evidence="1">
    <location>
        <begin position="132"/>
        <end position="149"/>
    </location>
</feature>
<reference evidence="3 4" key="1">
    <citation type="submission" date="2022-12" db="EMBL/GenBank/DDBJ databases">
        <title>Hymenobacter canadensis sp. nov. isolated from lake water of the Cambridge Bay, Canada.</title>
        <authorList>
            <person name="Kim W.H."/>
            <person name="Lee Y.M."/>
        </authorList>
    </citation>
    <scope>NUCLEOTIDE SEQUENCE [LARGE SCALE GENOMIC DNA]</scope>
    <source>
        <strain evidence="3 4">PAMC 29467</strain>
    </source>
</reference>
<dbReference type="EMBL" id="CP114767">
    <property type="protein sequence ID" value="WBA41565.1"/>
    <property type="molecule type" value="Genomic_DNA"/>
</dbReference>
<keyword evidence="4" id="KW-1185">Reference proteome</keyword>
<dbReference type="Pfam" id="PF09925">
    <property type="entry name" value="DUF2157"/>
    <property type="match status" value="1"/>
</dbReference>
<feature type="transmembrane region" description="Helical" evidence="1">
    <location>
        <begin position="301"/>
        <end position="320"/>
    </location>
</feature>
<keyword evidence="1" id="KW-1133">Transmembrane helix</keyword>
<protein>
    <submittedName>
        <fullName evidence="3">DUF2157 domain-containing protein</fullName>
    </submittedName>
</protein>
<dbReference type="Proteomes" id="UP001211005">
    <property type="component" value="Chromosome"/>
</dbReference>
<feature type="transmembrane region" description="Helical" evidence="1">
    <location>
        <begin position="106"/>
        <end position="126"/>
    </location>
</feature>
<gene>
    <name evidence="3" type="ORF">O3303_17330</name>
</gene>
<organism evidence="3 4">
    <name type="scientific">Hymenobacter canadensis</name>
    <dbReference type="NCBI Taxonomy" id="2999067"/>
    <lineage>
        <taxon>Bacteria</taxon>
        <taxon>Pseudomonadati</taxon>
        <taxon>Bacteroidota</taxon>
        <taxon>Cytophagia</taxon>
        <taxon>Cytophagales</taxon>
        <taxon>Hymenobacteraceae</taxon>
        <taxon>Hymenobacter</taxon>
    </lineage>
</organism>
<name>A0ABY7LS61_9BACT</name>
<evidence type="ECO:0000313" key="4">
    <source>
        <dbReference type="Proteomes" id="UP001211005"/>
    </source>
</evidence>
<evidence type="ECO:0000259" key="2">
    <source>
        <dbReference type="Pfam" id="PF09925"/>
    </source>
</evidence>
<sequence length="329" mass="35779">MRTTHLLADLQARGLLPPAQAQAIANDEQARPMSLHQELRAALYLGITLLTGGLGTLLYQHLDDIGHGAVIGAMALLMLASFGYAWRHRLPFTWGQSTAASFVPDYALLLGCLLFLALETYVQAVFNVFGNRYGLATLLPAVLFLALAYRLDHRGVLAMGLTALGAWVGVSVAPLSVFTANALFTSRLGVAGVLLGLALTGAGLHAEFTRRKPHFAFTYISLGANVALLAATAVLFDYYPQPWLPKWVAVLLVLLMSAGLVWYARHAQSYLFLLMGTVYGYIALTYSFIQLLDFSNGEAGGLLVSFYFMLSTAGVILLFVRSKEFLRRV</sequence>
<feature type="transmembrane region" description="Helical" evidence="1">
    <location>
        <begin position="184"/>
        <end position="204"/>
    </location>
</feature>
<evidence type="ECO:0000256" key="1">
    <source>
        <dbReference type="SAM" id="Phobius"/>
    </source>
</evidence>
<feature type="transmembrane region" description="Helical" evidence="1">
    <location>
        <begin position="156"/>
        <end position="178"/>
    </location>
</feature>
<evidence type="ECO:0000313" key="3">
    <source>
        <dbReference type="EMBL" id="WBA41565.1"/>
    </source>
</evidence>
<accession>A0ABY7LS61</accession>
<keyword evidence="1" id="KW-0812">Transmembrane</keyword>
<feature type="transmembrane region" description="Helical" evidence="1">
    <location>
        <begin position="244"/>
        <end position="263"/>
    </location>
</feature>
<feature type="transmembrane region" description="Helical" evidence="1">
    <location>
        <begin position="65"/>
        <end position="86"/>
    </location>
</feature>
<keyword evidence="1" id="KW-0472">Membrane</keyword>
<feature type="transmembrane region" description="Helical" evidence="1">
    <location>
        <begin position="216"/>
        <end position="238"/>
    </location>
</feature>
<dbReference type="InterPro" id="IPR018677">
    <property type="entry name" value="DUF2157"/>
</dbReference>
<feature type="transmembrane region" description="Helical" evidence="1">
    <location>
        <begin position="41"/>
        <end position="59"/>
    </location>
</feature>